<dbReference type="EMBL" id="JAQHRD010000001">
    <property type="protein sequence ID" value="KAJ6447001.1"/>
    <property type="molecule type" value="Genomic_DNA"/>
</dbReference>
<feature type="region of interest" description="Disordered" evidence="1">
    <location>
        <begin position="154"/>
        <end position="236"/>
    </location>
</feature>
<gene>
    <name evidence="2" type="ORF">O9K51_01776</name>
</gene>
<organism evidence="2 3">
    <name type="scientific">Purpureocillium lavendulum</name>
    <dbReference type="NCBI Taxonomy" id="1247861"/>
    <lineage>
        <taxon>Eukaryota</taxon>
        <taxon>Fungi</taxon>
        <taxon>Dikarya</taxon>
        <taxon>Ascomycota</taxon>
        <taxon>Pezizomycotina</taxon>
        <taxon>Sordariomycetes</taxon>
        <taxon>Hypocreomycetidae</taxon>
        <taxon>Hypocreales</taxon>
        <taxon>Ophiocordycipitaceae</taxon>
        <taxon>Purpureocillium</taxon>
    </lineage>
</organism>
<feature type="region of interest" description="Disordered" evidence="1">
    <location>
        <begin position="1"/>
        <end position="80"/>
    </location>
</feature>
<dbReference type="Proteomes" id="UP001163105">
    <property type="component" value="Unassembled WGS sequence"/>
</dbReference>
<name>A0AB34G7V4_9HYPO</name>
<keyword evidence="3" id="KW-1185">Reference proteome</keyword>
<evidence type="ECO:0000313" key="3">
    <source>
        <dbReference type="Proteomes" id="UP001163105"/>
    </source>
</evidence>
<reference evidence="2" key="1">
    <citation type="submission" date="2023-01" db="EMBL/GenBank/DDBJ databases">
        <title>The growth and conidiation of Purpureocillium lavendulum are regulated by nitrogen source and histone H3K14 acetylation.</title>
        <authorList>
            <person name="Tang P."/>
            <person name="Han J."/>
            <person name="Zhang C."/>
            <person name="Tang P."/>
            <person name="Qi F."/>
            <person name="Zhang K."/>
            <person name="Liang L."/>
        </authorList>
    </citation>
    <scope>NUCLEOTIDE SEQUENCE</scope>
    <source>
        <strain evidence="2">YMF1.00683</strain>
    </source>
</reference>
<feature type="compositionally biased region" description="Basic and acidic residues" evidence="1">
    <location>
        <begin position="10"/>
        <end position="24"/>
    </location>
</feature>
<evidence type="ECO:0000256" key="1">
    <source>
        <dbReference type="SAM" id="MobiDB-lite"/>
    </source>
</evidence>
<comment type="caution">
    <text evidence="2">The sequence shown here is derived from an EMBL/GenBank/DDBJ whole genome shotgun (WGS) entry which is preliminary data.</text>
</comment>
<feature type="region of interest" description="Disordered" evidence="1">
    <location>
        <begin position="120"/>
        <end position="140"/>
    </location>
</feature>
<feature type="compositionally biased region" description="Low complexity" evidence="1">
    <location>
        <begin position="59"/>
        <end position="70"/>
    </location>
</feature>
<proteinExistence type="predicted"/>
<evidence type="ECO:0000313" key="2">
    <source>
        <dbReference type="EMBL" id="KAJ6447001.1"/>
    </source>
</evidence>
<dbReference type="AlphaFoldDB" id="A0AB34G7V4"/>
<protein>
    <submittedName>
        <fullName evidence="2">AhpC/TSA antioxidant enzyme domain-containing protein</fullName>
    </submittedName>
</protein>
<sequence>MVSFFGIKLGGDKKKSQKTQDKQPQKWNRIDQNTLGEGQYFGRNHDLARPKFPNASDRPGTSHSTTPTPSNWRAVFNNPGMTSSMTDLTPPTMGALRHNASESNLRTNFAGGSTTSLALPAPLGGTGVRPGTPNRPTTSKAEWVNPLDVHFCKSTSTSRPGTPVGSNAKGVPKSPLSQFEFDIKPGPVVTAAPPESKQDDPPPLVGQHGYPSPPESDRNSDRAFSPSYTIVTGKKQ</sequence>
<accession>A0AB34G7V4</accession>